<evidence type="ECO:0000313" key="1">
    <source>
        <dbReference type="EMBL" id="RPA96013.1"/>
    </source>
</evidence>
<gene>
    <name evidence="1" type="ORF">L873DRAFT_1270130</name>
</gene>
<dbReference type="EMBL" id="ML120419">
    <property type="protein sequence ID" value="RPA96013.1"/>
    <property type="molecule type" value="Genomic_DNA"/>
</dbReference>
<protein>
    <submittedName>
        <fullName evidence="1">Uncharacterized protein</fullName>
    </submittedName>
</protein>
<keyword evidence="2" id="KW-1185">Reference proteome</keyword>
<proteinExistence type="predicted"/>
<dbReference type="Proteomes" id="UP000276215">
    <property type="component" value="Unassembled WGS sequence"/>
</dbReference>
<organism evidence="1 2">
    <name type="scientific">Choiromyces venosus 120613-1</name>
    <dbReference type="NCBI Taxonomy" id="1336337"/>
    <lineage>
        <taxon>Eukaryota</taxon>
        <taxon>Fungi</taxon>
        <taxon>Dikarya</taxon>
        <taxon>Ascomycota</taxon>
        <taxon>Pezizomycotina</taxon>
        <taxon>Pezizomycetes</taxon>
        <taxon>Pezizales</taxon>
        <taxon>Tuberaceae</taxon>
        <taxon>Choiromyces</taxon>
    </lineage>
</organism>
<sequence length="97" mass="11583">MSEIKLLDFGSFPGENIEHFLYGFEIIFEYEAKKVELNITIELSEIMIYRVIQYIKVGSKATKFLNCFLFQTTRNYKSLCYELCQQFQNTIELKEEK</sequence>
<evidence type="ECO:0000313" key="2">
    <source>
        <dbReference type="Proteomes" id="UP000276215"/>
    </source>
</evidence>
<reference evidence="1 2" key="1">
    <citation type="journal article" date="2018" name="Nat. Ecol. Evol.">
        <title>Pezizomycetes genomes reveal the molecular basis of ectomycorrhizal truffle lifestyle.</title>
        <authorList>
            <person name="Murat C."/>
            <person name="Payen T."/>
            <person name="Noel B."/>
            <person name="Kuo A."/>
            <person name="Morin E."/>
            <person name="Chen J."/>
            <person name="Kohler A."/>
            <person name="Krizsan K."/>
            <person name="Balestrini R."/>
            <person name="Da Silva C."/>
            <person name="Montanini B."/>
            <person name="Hainaut M."/>
            <person name="Levati E."/>
            <person name="Barry K.W."/>
            <person name="Belfiori B."/>
            <person name="Cichocki N."/>
            <person name="Clum A."/>
            <person name="Dockter R.B."/>
            <person name="Fauchery L."/>
            <person name="Guy J."/>
            <person name="Iotti M."/>
            <person name="Le Tacon F."/>
            <person name="Lindquist E.A."/>
            <person name="Lipzen A."/>
            <person name="Malagnac F."/>
            <person name="Mello A."/>
            <person name="Molinier V."/>
            <person name="Miyauchi S."/>
            <person name="Poulain J."/>
            <person name="Riccioni C."/>
            <person name="Rubini A."/>
            <person name="Sitrit Y."/>
            <person name="Splivallo R."/>
            <person name="Traeger S."/>
            <person name="Wang M."/>
            <person name="Zifcakova L."/>
            <person name="Wipf D."/>
            <person name="Zambonelli A."/>
            <person name="Paolocci F."/>
            <person name="Nowrousian M."/>
            <person name="Ottonello S."/>
            <person name="Baldrian P."/>
            <person name="Spatafora J.W."/>
            <person name="Henrissat B."/>
            <person name="Nagy L.G."/>
            <person name="Aury J.M."/>
            <person name="Wincker P."/>
            <person name="Grigoriev I.V."/>
            <person name="Bonfante P."/>
            <person name="Martin F.M."/>
        </authorList>
    </citation>
    <scope>NUCLEOTIDE SEQUENCE [LARGE SCALE GENOMIC DNA]</scope>
    <source>
        <strain evidence="1 2">120613-1</strain>
    </source>
</reference>
<accession>A0A3N4JCL8</accession>
<dbReference type="AlphaFoldDB" id="A0A3N4JCL8"/>
<name>A0A3N4JCL8_9PEZI</name>